<evidence type="ECO:0000313" key="2">
    <source>
        <dbReference type="EMBL" id="RQH42968.1"/>
    </source>
</evidence>
<accession>A0A3N6RPU9</accession>
<feature type="region of interest" description="Disordered" evidence="1">
    <location>
        <begin position="227"/>
        <end position="311"/>
    </location>
</feature>
<dbReference type="AlphaFoldDB" id="A0A3N6RPU9"/>
<keyword evidence="3" id="KW-1185">Reference proteome</keyword>
<dbReference type="Proteomes" id="UP000269154">
    <property type="component" value="Unassembled WGS sequence"/>
</dbReference>
<name>A0A3N6RPU9_9CYAN</name>
<protein>
    <submittedName>
        <fullName evidence="2">DUF4335 domain-containing protein</fullName>
    </submittedName>
</protein>
<dbReference type="InterPro" id="IPR025569">
    <property type="entry name" value="DUF4335"/>
</dbReference>
<feature type="region of interest" description="Disordered" evidence="1">
    <location>
        <begin position="76"/>
        <end position="102"/>
    </location>
</feature>
<sequence length="533" mass="58171">MPSRSYTPPTCTLKFTARGLAVLKWIGISRKQRFSLSFDDPRVSETEHITLRGGRSELDALHKVVTTYVQEFLSKSPELPLDNENNKGEENNSTATESNSQTKIQEEITEVADAKLSIPNSPPPINGQTIYLQPRDLLNHDLFLGSLATKESGSFITMSMLQLFDLAIALDECEADIQTLPQFKSDSEVTPLPEWLRSAVLIIISAGLTVSAIKLYDRYAISRKPQNEPNIIASPPSNSSPIPTPPTNLPTPTPTVTLSPLPTPPTNLPTPTITRPSPIPTPSPLFPRQNPASPAPNNLPPPLNDFSRPPQNQGNATTVVIPAQPTILPPVPVAPPTTPPPVPPPAIPNYGVSVQPRPPVQPPPNLQIPPAPNRPLPPALNRGGGVRPYVDVSRIPVNVPRAIDLPTLEDVEPVALRDRESVVEPSENAGRKPKSTLFDRIPQVAEVREYFEKSWEPPSDLDRNLQYSLLLNGDGSVKKVTPIGLASVEFYGNTKMPLEDQVFVSNIEGDKTAKIRLVLRPDGQVQTFLESLN</sequence>
<dbReference type="OrthoDB" id="425813at2"/>
<feature type="compositionally biased region" description="Polar residues" evidence="1">
    <location>
        <begin position="91"/>
        <end position="102"/>
    </location>
</feature>
<feature type="compositionally biased region" description="Low complexity" evidence="1">
    <location>
        <begin position="229"/>
        <end position="241"/>
    </location>
</feature>
<evidence type="ECO:0000256" key="1">
    <source>
        <dbReference type="SAM" id="MobiDB-lite"/>
    </source>
</evidence>
<evidence type="ECO:0000313" key="3">
    <source>
        <dbReference type="Proteomes" id="UP000269154"/>
    </source>
</evidence>
<comment type="caution">
    <text evidence="2">The sequence shown here is derived from an EMBL/GenBank/DDBJ whole genome shotgun (WGS) entry which is preliminary data.</text>
</comment>
<dbReference type="RefSeq" id="WP_124146730.1">
    <property type="nucleotide sequence ID" value="NZ_CAWOKI010000189.1"/>
</dbReference>
<feature type="compositionally biased region" description="Pro residues" evidence="1">
    <location>
        <begin position="242"/>
        <end position="253"/>
    </location>
</feature>
<feature type="compositionally biased region" description="Pro residues" evidence="1">
    <location>
        <begin position="293"/>
        <end position="303"/>
    </location>
</feature>
<dbReference type="EMBL" id="RCBY01000070">
    <property type="protein sequence ID" value="RQH42968.1"/>
    <property type="molecule type" value="Genomic_DNA"/>
</dbReference>
<dbReference type="Pfam" id="PF14233">
    <property type="entry name" value="DUF4335"/>
    <property type="match status" value="1"/>
</dbReference>
<dbReference type="PRINTS" id="PR01217">
    <property type="entry name" value="PRICHEXTENSN"/>
</dbReference>
<organism evidence="2 3">
    <name type="scientific">Okeania hirsuta</name>
    <dbReference type="NCBI Taxonomy" id="1458930"/>
    <lineage>
        <taxon>Bacteria</taxon>
        <taxon>Bacillati</taxon>
        <taxon>Cyanobacteriota</taxon>
        <taxon>Cyanophyceae</taxon>
        <taxon>Oscillatoriophycideae</taxon>
        <taxon>Oscillatoriales</taxon>
        <taxon>Microcoleaceae</taxon>
        <taxon>Okeania</taxon>
    </lineage>
</organism>
<proteinExistence type="predicted"/>
<gene>
    <name evidence="2" type="ORF">D5R40_14120</name>
</gene>
<reference evidence="2 3" key="1">
    <citation type="journal article" date="2018" name="ACS Chem. Biol.">
        <title>Ketoreductase domain dysfunction expands chemodiversity: malyngamide biosynthesis in the cyanobacterium Okeania hirsuta.</title>
        <authorList>
            <person name="Moss N.A."/>
            <person name="Leao T."/>
            <person name="Rankin M."/>
            <person name="McCullough T.M."/>
            <person name="Qu P."/>
            <person name="Korobeynikov A."/>
            <person name="Smith J.L."/>
            <person name="Gerwick L."/>
            <person name="Gerwick W.H."/>
        </authorList>
    </citation>
    <scope>NUCLEOTIDE SEQUENCE [LARGE SCALE GENOMIC DNA]</scope>
    <source>
        <strain evidence="2 3">PAB10Feb10-1</strain>
    </source>
</reference>